<reference evidence="1 2" key="1">
    <citation type="submission" date="2014-06" db="EMBL/GenBank/DDBJ databases">
        <authorList>
            <consortium name="DOE Joint Genome Institute"/>
            <person name="Kuo A."/>
            <person name="Kohler A."/>
            <person name="Nagy L.G."/>
            <person name="Floudas D."/>
            <person name="Copeland A."/>
            <person name="Barry K.W."/>
            <person name="Cichocki N."/>
            <person name="Veneault-Fourrey C."/>
            <person name="LaButti K."/>
            <person name="Lindquist E.A."/>
            <person name="Lipzen A."/>
            <person name="Lundell T."/>
            <person name="Morin E."/>
            <person name="Murat C."/>
            <person name="Sun H."/>
            <person name="Tunlid A."/>
            <person name="Henrissat B."/>
            <person name="Grigoriev I.V."/>
            <person name="Hibbett D.S."/>
            <person name="Martin F."/>
            <person name="Nordberg H.P."/>
            <person name="Cantor M.N."/>
            <person name="Hua S.X."/>
        </authorList>
    </citation>
    <scope>NUCLEOTIDE SEQUENCE [LARGE SCALE GENOMIC DNA]</scope>
    <source>
        <strain evidence="1 2">ATCC 200175</strain>
    </source>
</reference>
<dbReference type="GO" id="GO:0033615">
    <property type="term" value="P:mitochondrial proton-transporting ATP synthase complex assembly"/>
    <property type="evidence" value="ECO:0007669"/>
    <property type="project" value="TreeGrafter"/>
</dbReference>
<dbReference type="Pfam" id="PF05176">
    <property type="entry name" value="ATP-synt_10"/>
    <property type="match status" value="1"/>
</dbReference>
<evidence type="ECO:0000313" key="1">
    <source>
        <dbReference type="EMBL" id="KIJ07825.1"/>
    </source>
</evidence>
<dbReference type="GO" id="GO:0005743">
    <property type="term" value="C:mitochondrial inner membrane"/>
    <property type="evidence" value="ECO:0007669"/>
    <property type="project" value="TreeGrafter"/>
</dbReference>
<protein>
    <recommendedName>
        <fullName evidence="3">Mitochondrial ATPase complex subunit ATP10</fullName>
    </recommendedName>
</protein>
<dbReference type="InterPro" id="IPR007849">
    <property type="entry name" value="ATP10"/>
</dbReference>
<dbReference type="PANTHER" id="PTHR28106:SF1">
    <property type="entry name" value="MITOCHONDRIAL ATPASE COMPLEX SUBUNIT ATP10"/>
    <property type="match status" value="1"/>
</dbReference>
<dbReference type="EMBL" id="KN819776">
    <property type="protein sequence ID" value="KIJ07825.1"/>
    <property type="molecule type" value="Genomic_DNA"/>
</dbReference>
<feature type="non-terminal residue" evidence="1">
    <location>
        <position position="1"/>
    </location>
</feature>
<evidence type="ECO:0008006" key="3">
    <source>
        <dbReference type="Google" id="ProtNLM"/>
    </source>
</evidence>
<proteinExistence type="predicted"/>
<organism evidence="1 2">
    <name type="scientific">Paxillus involutus ATCC 200175</name>
    <dbReference type="NCBI Taxonomy" id="664439"/>
    <lineage>
        <taxon>Eukaryota</taxon>
        <taxon>Fungi</taxon>
        <taxon>Dikarya</taxon>
        <taxon>Basidiomycota</taxon>
        <taxon>Agaricomycotina</taxon>
        <taxon>Agaricomycetes</taxon>
        <taxon>Agaricomycetidae</taxon>
        <taxon>Boletales</taxon>
        <taxon>Paxilineae</taxon>
        <taxon>Paxillaceae</taxon>
        <taxon>Paxillus</taxon>
    </lineage>
</organism>
<dbReference type="AlphaFoldDB" id="A0A0C9SXQ0"/>
<dbReference type="Proteomes" id="UP000053647">
    <property type="component" value="Unassembled WGS sequence"/>
</dbReference>
<name>A0A0C9SXQ0_PAXIN</name>
<dbReference type="OrthoDB" id="17089at2759"/>
<evidence type="ECO:0000313" key="2">
    <source>
        <dbReference type="Proteomes" id="UP000053647"/>
    </source>
</evidence>
<reference evidence="2" key="2">
    <citation type="submission" date="2015-01" db="EMBL/GenBank/DDBJ databases">
        <title>Evolutionary Origins and Diversification of the Mycorrhizal Mutualists.</title>
        <authorList>
            <consortium name="DOE Joint Genome Institute"/>
            <consortium name="Mycorrhizal Genomics Consortium"/>
            <person name="Kohler A."/>
            <person name="Kuo A."/>
            <person name="Nagy L.G."/>
            <person name="Floudas D."/>
            <person name="Copeland A."/>
            <person name="Barry K.W."/>
            <person name="Cichocki N."/>
            <person name="Veneault-Fourrey C."/>
            <person name="LaButti K."/>
            <person name="Lindquist E.A."/>
            <person name="Lipzen A."/>
            <person name="Lundell T."/>
            <person name="Morin E."/>
            <person name="Murat C."/>
            <person name="Riley R."/>
            <person name="Ohm R."/>
            <person name="Sun H."/>
            <person name="Tunlid A."/>
            <person name="Henrissat B."/>
            <person name="Grigoriev I.V."/>
            <person name="Hibbett D.S."/>
            <person name="Martin F."/>
        </authorList>
    </citation>
    <scope>NUCLEOTIDE SEQUENCE [LARGE SCALE GENOMIC DNA]</scope>
    <source>
        <strain evidence="2">ATCC 200175</strain>
    </source>
</reference>
<keyword evidence="2" id="KW-1185">Reference proteome</keyword>
<dbReference type="PANTHER" id="PTHR28106">
    <property type="entry name" value="MITOCHONDRIAL ATPASE COMPLEX SUBUNIT ATP10"/>
    <property type="match status" value="1"/>
</dbReference>
<sequence>KALHFPDISGSRIDTRVQTHTTDICQGRVSVITMLSTRMSEVHAKGFVSPTNARYLSNPLYQYVQINLQENLLKSWLVSLFLSSIAKTVPKELHPTYLVSNQSVEYIREPLGMTNKHIGYVYLVDENLKVRWAGCADAKAEETQALETCTGVLLKRLEQKRKP</sequence>
<gene>
    <name evidence="1" type="ORF">PAXINDRAFT_89759</name>
</gene>
<dbReference type="HOGENOM" id="CLU_047290_0_1_1"/>
<accession>A0A0C9SXQ0</accession>